<accession>A0ABD2Q8T5</accession>
<organism evidence="3 4">
    <name type="scientific">Cichlidogyrus casuarinus</name>
    <dbReference type="NCBI Taxonomy" id="1844966"/>
    <lineage>
        <taxon>Eukaryota</taxon>
        <taxon>Metazoa</taxon>
        <taxon>Spiralia</taxon>
        <taxon>Lophotrochozoa</taxon>
        <taxon>Platyhelminthes</taxon>
        <taxon>Monogenea</taxon>
        <taxon>Monopisthocotylea</taxon>
        <taxon>Dactylogyridea</taxon>
        <taxon>Ancyrocephalidae</taxon>
        <taxon>Cichlidogyrus</taxon>
    </lineage>
</organism>
<dbReference type="Gene3D" id="1.25.10.10">
    <property type="entry name" value="Leucine-rich Repeat Variant"/>
    <property type="match status" value="1"/>
</dbReference>
<evidence type="ECO:0000256" key="1">
    <source>
        <dbReference type="PROSITE-ProRule" id="PRU00259"/>
    </source>
</evidence>
<reference evidence="3 4" key="1">
    <citation type="submission" date="2024-11" db="EMBL/GenBank/DDBJ databases">
        <title>Adaptive evolution of stress response genes in parasites aligns with host niche diversity.</title>
        <authorList>
            <person name="Hahn C."/>
            <person name="Resl P."/>
        </authorList>
    </citation>
    <scope>NUCLEOTIDE SEQUENCE [LARGE SCALE GENOMIC DNA]</scope>
    <source>
        <strain evidence="3">EGGRZ-B1_66</strain>
        <tissue evidence="3">Body</tissue>
    </source>
</reference>
<feature type="chain" id="PRO_5044770600" evidence="2">
    <location>
        <begin position="16"/>
        <end position="307"/>
    </location>
</feature>
<dbReference type="PROSITE" id="PS50176">
    <property type="entry name" value="ARM_REPEAT"/>
    <property type="match status" value="1"/>
</dbReference>
<evidence type="ECO:0000313" key="4">
    <source>
        <dbReference type="Proteomes" id="UP001626550"/>
    </source>
</evidence>
<dbReference type="InterPro" id="IPR016024">
    <property type="entry name" value="ARM-type_fold"/>
</dbReference>
<keyword evidence="2" id="KW-0732">Signal</keyword>
<feature type="signal peptide" evidence="2">
    <location>
        <begin position="1"/>
        <end position="15"/>
    </location>
</feature>
<dbReference type="EMBL" id="JBJKFK010000628">
    <property type="protein sequence ID" value="KAL3315975.1"/>
    <property type="molecule type" value="Genomic_DNA"/>
</dbReference>
<proteinExistence type="predicted"/>
<comment type="caution">
    <text evidence="3">The sequence shown here is derived from an EMBL/GenBank/DDBJ whole genome shotgun (WGS) entry which is preliminary data.</text>
</comment>
<feature type="repeat" description="ARM" evidence="1">
    <location>
        <begin position="66"/>
        <end position="93"/>
    </location>
</feature>
<gene>
    <name evidence="3" type="ORF">Ciccas_005383</name>
</gene>
<sequence>MISSSLVLQLVGAEALAELAASTERRTIEVKPEVLSQTDLLVGAACRTKKTCHKEMSQRETIGMKGGVAALVNLLRSANEQIVVQACKTLSVLCADVGYVSIPVNQFRVFSKPFGVKTEESSGKMAQSSATQHSVGYSGVRLLIALLLHAENKHIQCEAGHALAMALLGQSDLQRELMGEEGSKAEEIWDAILARLLYLLHTDLICADQATDQYDDDDESDHALAAKQRHFEEAIFLRLRAAEALTILAYEGTTQITKIGMLGGLRFRVLGEICRPDIFVKDRNLLNFMQSKIEPYQKCIAAFQVSC</sequence>
<protein>
    <submittedName>
        <fullName evidence="3">Uncharacterized protein</fullName>
    </submittedName>
</protein>
<dbReference type="SUPFAM" id="SSF48371">
    <property type="entry name" value="ARM repeat"/>
    <property type="match status" value="1"/>
</dbReference>
<dbReference type="Pfam" id="PF00514">
    <property type="entry name" value="Arm"/>
    <property type="match status" value="1"/>
</dbReference>
<dbReference type="InterPro" id="IPR011989">
    <property type="entry name" value="ARM-like"/>
</dbReference>
<name>A0ABD2Q8T5_9PLAT</name>
<dbReference type="AlphaFoldDB" id="A0ABD2Q8T5"/>
<keyword evidence="4" id="KW-1185">Reference proteome</keyword>
<evidence type="ECO:0000256" key="2">
    <source>
        <dbReference type="SAM" id="SignalP"/>
    </source>
</evidence>
<evidence type="ECO:0000313" key="3">
    <source>
        <dbReference type="EMBL" id="KAL3315975.1"/>
    </source>
</evidence>
<dbReference type="InterPro" id="IPR000225">
    <property type="entry name" value="Armadillo"/>
</dbReference>
<dbReference type="Proteomes" id="UP001626550">
    <property type="component" value="Unassembled WGS sequence"/>
</dbReference>